<dbReference type="AlphaFoldDB" id="A0A5E4QMH3"/>
<dbReference type="EMBL" id="FZQP02004222">
    <property type="protein sequence ID" value="VVC99525.1"/>
    <property type="molecule type" value="Genomic_DNA"/>
</dbReference>
<feature type="transmembrane region" description="Helical" evidence="1">
    <location>
        <begin position="85"/>
        <end position="109"/>
    </location>
</feature>
<feature type="transmembrane region" description="Helical" evidence="1">
    <location>
        <begin position="28"/>
        <end position="49"/>
    </location>
</feature>
<reference evidence="2 3" key="1">
    <citation type="submission" date="2017-07" db="EMBL/GenBank/DDBJ databases">
        <authorList>
            <person name="Talla V."/>
            <person name="Backstrom N."/>
        </authorList>
    </citation>
    <scope>NUCLEOTIDE SEQUENCE [LARGE SCALE GENOMIC DNA]</scope>
</reference>
<sequence>MYLCSGFLGSLDSGADRVLLLMNTSSVLSHNSLCFFNFLLVFIFGTIHTQHWSGDIADDKMICLSLYALIASASLLACVPEIVGMAMICMSILAAVLAAGCISCSPLLIDRGSLNIGPGTAAAYDLLVIPEPDKRCRSGHLCAYLYPRPIQPQVLLSCSLFGAGATMISGSGSNSKAIGSCVVVVVEGVELIIEKN</sequence>
<protein>
    <submittedName>
        <fullName evidence="2">Uncharacterized protein</fullName>
    </submittedName>
</protein>
<gene>
    <name evidence="2" type="ORF">LSINAPIS_LOCUS10395</name>
</gene>
<organism evidence="2 3">
    <name type="scientific">Leptidea sinapis</name>
    <dbReference type="NCBI Taxonomy" id="189913"/>
    <lineage>
        <taxon>Eukaryota</taxon>
        <taxon>Metazoa</taxon>
        <taxon>Ecdysozoa</taxon>
        <taxon>Arthropoda</taxon>
        <taxon>Hexapoda</taxon>
        <taxon>Insecta</taxon>
        <taxon>Pterygota</taxon>
        <taxon>Neoptera</taxon>
        <taxon>Endopterygota</taxon>
        <taxon>Lepidoptera</taxon>
        <taxon>Glossata</taxon>
        <taxon>Ditrysia</taxon>
        <taxon>Papilionoidea</taxon>
        <taxon>Pieridae</taxon>
        <taxon>Dismorphiinae</taxon>
        <taxon>Leptidea</taxon>
    </lineage>
</organism>
<evidence type="ECO:0000313" key="3">
    <source>
        <dbReference type="Proteomes" id="UP000324832"/>
    </source>
</evidence>
<feature type="transmembrane region" description="Helical" evidence="1">
    <location>
        <begin position="61"/>
        <end position="79"/>
    </location>
</feature>
<name>A0A5E4QMH3_9NEOP</name>
<proteinExistence type="predicted"/>
<evidence type="ECO:0000313" key="2">
    <source>
        <dbReference type="EMBL" id="VVC99525.1"/>
    </source>
</evidence>
<keyword evidence="1" id="KW-1133">Transmembrane helix</keyword>
<keyword evidence="1" id="KW-0472">Membrane</keyword>
<keyword evidence="1" id="KW-0812">Transmembrane</keyword>
<accession>A0A5E4QMH3</accession>
<dbReference type="Proteomes" id="UP000324832">
    <property type="component" value="Unassembled WGS sequence"/>
</dbReference>
<keyword evidence="3" id="KW-1185">Reference proteome</keyword>
<evidence type="ECO:0000256" key="1">
    <source>
        <dbReference type="SAM" id="Phobius"/>
    </source>
</evidence>